<feature type="transmembrane region" description="Helical" evidence="11">
    <location>
        <begin position="166"/>
        <end position="185"/>
    </location>
</feature>
<proteinExistence type="inferred from homology"/>
<feature type="transmembrane region" description="Helical" evidence="11">
    <location>
        <begin position="314"/>
        <end position="332"/>
    </location>
</feature>
<feature type="domain" description="Citrate transporter-like" evidence="12">
    <location>
        <begin position="20"/>
        <end position="385"/>
    </location>
</feature>
<comment type="similarity">
    <text evidence="10">Belongs to the NhaD Na(+)/H(+) (TC 2.A.62) antiporter family.</text>
</comment>
<keyword evidence="3" id="KW-0050">Antiport</keyword>
<feature type="transmembrane region" description="Helical" evidence="11">
    <location>
        <begin position="432"/>
        <end position="456"/>
    </location>
</feature>
<comment type="subcellular location">
    <subcellularLocation>
        <location evidence="1">Membrane</location>
        <topology evidence="1">Multi-pass membrane protein</topology>
    </subcellularLocation>
</comment>
<keyword evidence="9" id="KW-0739">Sodium transport</keyword>
<dbReference type="AlphaFoldDB" id="A0A2V3ZVN8"/>
<keyword evidence="7" id="KW-0406">Ion transport</keyword>
<feature type="transmembrane region" description="Helical" evidence="11">
    <location>
        <begin position="352"/>
        <end position="381"/>
    </location>
</feature>
<name>A0A2V3ZVN8_9BACT</name>
<dbReference type="GO" id="GO:0006814">
    <property type="term" value="P:sodium ion transport"/>
    <property type="evidence" value="ECO:0007669"/>
    <property type="project" value="UniProtKB-KW"/>
</dbReference>
<dbReference type="PANTHER" id="PTHR43269:SF2">
    <property type="entry name" value="SODIUM_PROTON ANTIPORTER 1-RELATED"/>
    <property type="match status" value="1"/>
</dbReference>
<dbReference type="RefSeq" id="WP_110361531.1">
    <property type="nucleotide sequence ID" value="NZ_QFLI01000006.1"/>
</dbReference>
<dbReference type="PANTHER" id="PTHR43269">
    <property type="entry name" value="SODIUM/PROTON ANTIPORTER 1-RELATED"/>
    <property type="match status" value="1"/>
</dbReference>
<evidence type="ECO:0000313" key="13">
    <source>
        <dbReference type="EMBL" id="PXX99137.1"/>
    </source>
</evidence>
<evidence type="ECO:0000256" key="8">
    <source>
        <dbReference type="ARBA" id="ARBA00023136"/>
    </source>
</evidence>
<evidence type="ECO:0000256" key="3">
    <source>
        <dbReference type="ARBA" id="ARBA00022449"/>
    </source>
</evidence>
<feature type="transmembrane region" description="Helical" evidence="11">
    <location>
        <begin position="402"/>
        <end position="426"/>
    </location>
</feature>
<dbReference type="Proteomes" id="UP000248079">
    <property type="component" value="Unassembled WGS sequence"/>
</dbReference>
<evidence type="ECO:0000256" key="2">
    <source>
        <dbReference type="ARBA" id="ARBA00022448"/>
    </source>
</evidence>
<accession>A0A2V3ZVN8</accession>
<evidence type="ECO:0000256" key="6">
    <source>
        <dbReference type="ARBA" id="ARBA00023053"/>
    </source>
</evidence>
<evidence type="ECO:0000256" key="5">
    <source>
        <dbReference type="ARBA" id="ARBA00022989"/>
    </source>
</evidence>
<evidence type="ECO:0000256" key="10">
    <source>
        <dbReference type="ARBA" id="ARBA00025753"/>
    </source>
</evidence>
<dbReference type="OrthoDB" id="9772058at2"/>
<keyword evidence="8 11" id="KW-0472">Membrane</keyword>
<dbReference type="InterPro" id="IPR004680">
    <property type="entry name" value="Cit_transptr-like_dom"/>
</dbReference>
<evidence type="ECO:0000256" key="4">
    <source>
        <dbReference type="ARBA" id="ARBA00022692"/>
    </source>
</evidence>
<feature type="transmembrane region" description="Helical" evidence="11">
    <location>
        <begin position="27"/>
        <end position="49"/>
    </location>
</feature>
<dbReference type="Pfam" id="PF03600">
    <property type="entry name" value="CitMHS"/>
    <property type="match status" value="1"/>
</dbReference>
<gene>
    <name evidence="13" type="ORF">DF185_14770</name>
</gene>
<evidence type="ECO:0000256" key="9">
    <source>
        <dbReference type="ARBA" id="ARBA00023201"/>
    </source>
</evidence>
<organism evidence="13 14">
    <name type="scientific">Marinifilum breve</name>
    <dbReference type="NCBI Taxonomy" id="2184082"/>
    <lineage>
        <taxon>Bacteria</taxon>
        <taxon>Pseudomonadati</taxon>
        <taxon>Bacteroidota</taxon>
        <taxon>Bacteroidia</taxon>
        <taxon>Marinilabiliales</taxon>
        <taxon>Marinifilaceae</taxon>
    </lineage>
</organism>
<keyword evidence="6" id="KW-0915">Sodium</keyword>
<feature type="transmembrane region" description="Helical" evidence="11">
    <location>
        <begin position="273"/>
        <end position="293"/>
    </location>
</feature>
<evidence type="ECO:0000259" key="12">
    <source>
        <dbReference type="Pfam" id="PF03600"/>
    </source>
</evidence>
<evidence type="ECO:0000256" key="7">
    <source>
        <dbReference type="ARBA" id="ARBA00023065"/>
    </source>
</evidence>
<dbReference type="InterPro" id="IPR045016">
    <property type="entry name" value="NhaD-like"/>
</dbReference>
<keyword evidence="5 11" id="KW-1133">Transmembrane helix</keyword>
<evidence type="ECO:0000313" key="14">
    <source>
        <dbReference type="Proteomes" id="UP000248079"/>
    </source>
</evidence>
<dbReference type="GO" id="GO:0016020">
    <property type="term" value="C:membrane"/>
    <property type="evidence" value="ECO:0007669"/>
    <property type="project" value="UniProtKB-SubCell"/>
</dbReference>
<reference evidence="13 14" key="1">
    <citation type="submission" date="2018-05" db="EMBL/GenBank/DDBJ databases">
        <title>Marinifilum breve JC075T sp. nov., a marine bacterium isolated from Yongle Blue Hole in the South China Sea.</title>
        <authorList>
            <person name="Fu T."/>
        </authorList>
    </citation>
    <scope>NUCLEOTIDE SEQUENCE [LARGE SCALE GENOMIC DNA]</scope>
    <source>
        <strain evidence="13 14">JC075</strain>
    </source>
</reference>
<feature type="transmembrane region" description="Helical" evidence="11">
    <location>
        <begin position="205"/>
        <end position="227"/>
    </location>
</feature>
<dbReference type="GO" id="GO:0015297">
    <property type="term" value="F:antiporter activity"/>
    <property type="evidence" value="ECO:0007669"/>
    <property type="project" value="UniProtKB-KW"/>
</dbReference>
<feature type="transmembrane region" description="Helical" evidence="11">
    <location>
        <begin position="89"/>
        <end position="107"/>
    </location>
</feature>
<sequence>MFALMVVVFVLGYTAIALEHPLKIDKAASALLIGVLTWTIYVFGGVDILSSGVSRAWNEYVAHNPGMDNAHGMLDFITHHEVLHHLSEISTILFFLLGAMTIVEIVDQHQGFKIITDKIKTTNKVKLLWVLSVLTFFMSAALDNLTTTIVIVALIRKLIDDQKDRWFFASMVVLAANAGGAWSPIGDVTTIMLWIGGQVTTINIITRVIVPSLFTMIVPLIIVSTYLKGHITRPELAEGEDKEYTTHKERVFILCLGVASLLFVPVFKTTTHLPPYLGMLFGLGVMWVVTEIMHRNKDHEFKSRLNVTGVLKKVDVPTVLFFLGILSAVASMQSAGHLDILASWLDKNVHDIYVINLIIGVLSSIVDNVPLVAAAMGMYPIEGAEAVGYAANFVQDGLFWEFLAYCAGTGGSMLIIGSAAGVAAMGMEKIDFIWYLKKITLLAFVGYLAGAGVYYLQAMLLH</sequence>
<keyword evidence="2" id="KW-0813">Transport</keyword>
<keyword evidence="4 11" id="KW-0812">Transmembrane</keyword>
<comment type="caution">
    <text evidence="13">The sequence shown here is derived from an EMBL/GenBank/DDBJ whole genome shotgun (WGS) entry which is preliminary data.</text>
</comment>
<dbReference type="EMBL" id="QFLI01000006">
    <property type="protein sequence ID" value="PXX99137.1"/>
    <property type="molecule type" value="Genomic_DNA"/>
</dbReference>
<dbReference type="NCBIfam" id="NF038006">
    <property type="entry name" value="NhaD_1"/>
    <property type="match status" value="1"/>
</dbReference>
<evidence type="ECO:0000256" key="11">
    <source>
        <dbReference type="SAM" id="Phobius"/>
    </source>
</evidence>
<evidence type="ECO:0000256" key="1">
    <source>
        <dbReference type="ARBA" id="ARBA00004141"/>
    </source>
</evidence>
<feature type="transmembrane region" description="Helical" evidence="11">
    <location>
        <begin position="251"/>
        <end position="267"/>
    </location>
</feature>
<feature type="transmembrane region" description="Helical" evidence="11">
    <location>
        <begin position="127"/>
        <end position="154"/>
    </location>
</feature>
<keyword evidence="14" id="KW-1185">Reference proteome</keyword>
<protein>
    <submittedName>
        <fullName evidence="13">Sodium:proton antiporter</fullName>
    </submittedName>
</protein>